<dbReference type="InterPro" id="IPR005835">
    <property type="entry name" value="NTP_transferase_dom"/>
</dbReference>
<dbReference type="InterPro" id="IPR029044">
    <property type="entry name" value="Nucleotide-diphossugar_trans"/>
</dbReference>
<name>A0A3A6PS24_9BACL</name>
<gene>
    <name evidence="2" type="ORF">D3P09_08385</name>
</gene>
<reference evidence="2 3" key="1">
    <citation type="submission" date="2018-09" db="EMBL/GenBank/DDBJ databases">
        <title>Paenibacillus aracenensis nov. sp. isolated from a cave in southern Spain.</title>
        <authorList>
            <person name="Jurado V."/>
            <person name="Gutierrez-Patricio S."/>
            <person name="Gonzalez-Pimentel J.L."/>
            <person name="Miller A.Z."/>
            <person name="Laiz L."/>
            <person name="Saiz-Jimenez C."/>
        </authorList>
    </citation>
    <scope>NUCLEOTIDE SEQUENCE [LARGE SCALE GENOMIC DNA]</scope>
    <source>
        <strain evidence="2 3">JCM 19203</strain>
    </source>
</reference>
<evidence type="ECO:0000313" key="3">
    <source>
        <dbReference type="Proteomes" id="UP000267798"/>
    </source>
</evidence>
<dbReference type="Proteomes" id="UP000267798">
    <property type="component" value="Unassembled WGS sequence"/>
</dbReference>
<dbReference type="InterPro" id="IPR051161">
    <property type="entry name" value="Mannose-6P_isomerase_type2"/>
</dbReference>
<dbReference type="Gene3D" id="3.90.550.10">
    <property type="entry name" value="Spore Coat Polysaccharide Biosynthesis Protein SpsA, Chain A"/>
    <property type="match status" value="1"/>
</dbReference>
<sequence>MKIVMLSGGPGRRVWPLSDTSMPKQYLPVLDGPGGEPESMVQRMWRQLLAADLSESASVATSSEQAGLIKRQLGMHVPLLAEPAQRGSYSAALLAASYYYSVAGVSPHETIIMLPVDMYVSGDFFHCIRSLPKLLRESEAPVMMVGMAAEYPGTRYGYILADQAELGEESGSYDWKVNDCREKPGEQEAEELVKAGALWNSGVYAIRLDFLLGRLSNAALPVDYEELYKQYYQLPKLSLEDGLACDASVEKTVIRYDGLWVNLNTWRTLSERIAMP</sequence>
<dbReference type="PANTHER" id="PTHR46390:SF1">
    <property type="entry name" value="MANNOSE-1-PHOSPHATE GUANYLYLTRANSFERASE"/>
    <property type="match status" value="1"/>
</dbReference>
<dbReference type="Pfam" id="PF00483">
    <property type="entry name" value="NTP_transferase"/>
    <property type="match status" value="1"/>
</dbReference>
<dbReference type="AlphaFoldDB" id="A0A3A6PS24"/>
<dbReference type="EMBL" id="QXQB01000002">
    <property type="protein sequence ID" value="RJX39441.1"/>
    <property type="molecule type" value="Genomic_DNA"/>
</dbReference>
<dbReference type="OrthoDB" id="2502204at2"/>
<accession>A0A3A6PS24</accession>
<dbReference type="RefSeq" id="WP_120108915.1">
    <property type="nucleotide sequence ID" value="NZ_QXQB01000002.1"/>
</dbReference>
<dbReference type="PANTHER" id="PTHR46390">
    <property type="entry name" value="MANNOSE-1-PHOSPHATE GUANYLYLTRANSFERASE"/>
    <property type="match status" value="1"/>
</dbReference>
<keyword evidence="3" id="KW-1185">Reference proteome</keyword>
<organism evidence="2 3">
    <name type="scientific">Paenibacillus pinisoli</name>
    <dbReference type="NCBI Taxonomy" id="1276110"/>
    <lineage>
        <taxon>Bacteria</taxon>
        <taxon>Bacillati</taxon>
        <taxon>Bacillota</taxon>
        <taxon>Bacilli</taxon>
        <taxon>Bacillales</taxon>
        <taxon>Paenibacillaceae</taxon>
        <taxon>Paenibacillus</taxon>
    </lineage>
</organism>
<evidence type="ECO:0000259" key="1">
    <source>
        <dbReference type="Pfam" id="PF00483"/>
    </source>
</evidence>
<dbReference type="GO" id="GO:0004475">
    <property type="term" value="F:mannose-1-phosphate guanylyltransferase (GTP) activity"/>
    <property type="evidence" value="ECO:0007669"/>
    <property type="project" value="TreeGrafter"/>
</dbReference>
<dbReference type="SUPFAM" id="SSF53448">
    <property type="entry name" value="Nucleotide-diphospho-sugar transferases"/>
    <property type="match status" value="1"/>
</dbReference>
<evidence type="ECO:0000313" key="2">
    <source>
        <dbReference type="EMBL" id="RJX39441.1"/>
    </source>
</evidence>
<proteinExistence type="predicted"/>
<protein>
    <recommendedName>
        <fullName evidence="1">Nucleotidyl transferase domain-containing protein</fullName>
    </recommendedName>
</protein>
<feature type="domain" description="Nucleotidyl transferase" evidence="1">
    <location>
        <begin position="4"/>
        <end position="209"/>
    </location>
</feature>
<comment type="caution">
    <text evidence="2">The sequence shown here is derived from an EMBL/GenBank/DDBJ whole genome shotgun (WGS) entry which is preliminary data.</text>
</comment>
<dbReference type="GO" id="GO:0009298">
    <property type="term" value="P:GDP-mannose biosynthetic process"/>
    <property type="evidence" value="ECO:0007669"/>
    <property type="project" value="TreeGrafter"/>
</dbReference>